<keyword evidence="6" id="KW-1185">Reference proteome</keyword>
<dbReference type="GO" id="GO:0046872">
    <property type="term" value="F:metal ion binding"/>
    <property type="evidence" value="ECO:0007669"/>
    <property type="project" value="UniProtKB-KW"/>
</dbReference>
<dbReference type="Pfam" id="PF00107">
    <property type="entry name" value="ADH_zinc_N"/>
    <property type="match status" value="1"/>
</dbReference>
<dbReference type="InterPro" id="IPR036291">
    <property type="entry name" value="NAD(P)-bd_dom_sf"/>
</dbReference>
<evidence type="ECO:0000256" key="2">
    <source>
        <dbReference type="ARBA" id="ARBA00022833"/>
    </source>
</evidence>
<dbReference type="Gene3D" id="3.90.180.10">
    <property type="entry name" value="Medium-chain alcohol dehydrogenases, catalytic domain"/>
    <property type="match status" value="1"/>
</dbReference>
<accession>A0ABD5PPF2</accession>
<keyword evidence="1" id="KW-0479">Metal-binding</keyword>
<dbReference type="GO" id="GO:0016616">
    <property type="term" value="F:oxidoreductase activity, acting on the CH-OH group of donors, NAD or NADP as acceptor"/>
    <property type="evidence" value="ECO:0007669"/>
    <property type="project" value="UniProtKB-ARBA"/>
</dbReference>
<dbReference type="InterPro" id="IPR020843">
    <property type="entry name" value="ER"/>
</dbReference>
<dbReference type="GO" id="GO:0030554">
    <property type="term" value="F:adenyl nucleotide binding"/>
    <property type="evidence" value="ECO:0007669"/>
    <property type="project" value="UniProtKB-ARBA"/>
</dbReference>
<dbReference type="Pfam" id="PF08240">
    <property type="entry name" value="ADH_N"/>
    <property type="match status" value="1"/>
</dbReference>
<organism evidence="5 6">
    <name type="scientific">Halosolutus amylolyticus</name>
    <dbReference type="NCBI Taxonomy" id="2932267"/>
    <lineage>
        <taxon>Archaea</taxon>
        <taxon>Methanobacteriati</taxon>
        <taxon>Methanobacteriota</taxon>
        <taxon>Stenosarchaea group</taxon>
        <taxon>Halobacteria</taxon>
        <taxon>Halobacteriales</taxon>
        <taxon>Natrialbaceae</taxon>
        <taxon>Halosolutus</taxon>
    </lineage>
</organism>
<dbReference type="CDD" id="cd08231">
    <property type="entry name" value="MDR_TM0436_like"/>
    <property type="match status" value="1"/>
</dbReference>
<sequence>MDGDPNPESQTSRPTGEVVYFYEPGELAMREHPVPEPEPGAVVTEVVRTNVCGSDVHISEGRLGDPFVNMVLGHEAVCRVTELGPGVETDYAGNEISPGDLVAPVYYLTCQHCSACARGEFHNCQESYSYKTKSLEEFPHFHGTYGTHYYVHPNQHFYKVPDALTEVPSVAAAANCALSQVMFGLDQVDLEYDETVVIQGAGGLGLNATAYANERGAEVIVVEGAQNRLDLARRFGADHVVDMNEYSSIDERIERVMELTDGEGADVAAELAGVPEAFTEGIELLRTGGRYLEVGNINPGSVVDFDPGQLTRESITVEAMVQYDPWYLRKALGFLADTIDVYPYGDLLDETYGLAEFEAALEASAGKGVGRASLDPQS</sequence>
<feature type="domain" description="Enoyl reductase (ER)" evidence="4">
    <location>
        <begin position="25"/>
        <end position="374"/>
    </location>
</feature>
<dbReference type="EMBL" id="JBHSFA010000005">
    <property type="protein sequence ID" value="MFC4542447.1"/>
    <property type="molecule type" value="Genomic_DNA"/>
</dbReference>
<gene>
    <name evidence="5" type="ORF">ACFO5R_10980</name>
</gene>
<dbReference type="PANTHER" id="PTHR43401">
    <property type="entry name" value="L-THREONINE 3-DEHYDROGENASE"/>
    <property type="match status" value="1"/>
</dbReference>
<dbReference type="SMART" id="SM00829">
    <property type="entry name" value="PKS_ER"/>
    <property type="match status" value="1"/>
</dbReference>
<evidence type="ECO:0000313" key="6">
    <source>
        <dbReference type="Proteomes" id="UP001595898"/>
    </source>
</evidence>
<dbReference type="InterPro" id="IPR050129">
    <property type="entry name" value="Zn_alcohol_dh"/>
</dbReference>
<dbReference type="AlphaFoldDB" id="A0ABD5PPF2"/>
<dbReference type="RefSeq" id="WP_250141844.1">
    <property type="nucleotide sequence ID" value="NZ_JALIQP010000004.1"/>
</dbReference>
<evidence type="ECO:0000256" key="3">
    <source>
        <dbReference type="ARBA" id="ARBA00023002"/>
    </source>
</evidence>
<dbReference type="SUPFAM" id="SSF51735">
    <property type="entry name" value="NAD(P)-binding Rossmann-fold domains"/>
    <property type="match status" value="1"/>
</dbReference>
<dbReference type="InterPro" id="IPR013149">
    <property type="entry name" value="ADH-like_C"/>
</dbReference>
<evidence type="ECO:0000313" key="5">
    <source>
        <dbReference type="EMBL" id="MFC4542447.1"/>
    </source>
</evidence>
<protein>
    <submittedName>
        <fullName evidence="5">Zinc-binding dehydrogenase</fullName>
    </submittedName>
</protein>
<keyword evidence="3" id="KW-0560">Oxidoreductase</keyword>
<dbReference type="SUPFAM" id="SSF50129">
    <property type="entry name" value="GroES-like"/>
    <property type="match status" value="1"/>
</dbReference>
<evidence type="ECO:0000259" key="4">
    <source>
        <dbReference type="SMART" id="SM00829"/>
    </source>
</evidence>
<dbReference type="GO" id="GO:0044281">
    <property type="term" value="P:small molecule metabolic process"/>
    <property type="evidence" value="ECO:0007669"/>
    <property type="project" value="UniProtKB-ARBA"/>
</dbReference>
<dbReference type="GO" id="GO:0043168">
    <property type="term" value="F:anion binding"/>
    <property type="evidence" value="ECO:0007669"/>
    <property type="project" value="UniProtKB-ARBA"/>
</dbReference>
<dbReference type="InterPro" id="IPR013154">
    <property type="entry name" value="ADH-like_N"/>
</dbReference>
<reference evidence="5 6" key="1">
    <citation type="journal article" date="2019" name="Int. J. Syst. Evol. Microbiol.">
        <title>The Global Catalogue of Microorganisms (GCM) 10K type strain sequencing project: providing services to taxonomists for standard genome sequencing and annotation.</title>
        <authorList>
            <consortium name="The Broad Institute Genomics Platform"/>
            <consortium name="The Broad Institute Genome Sequencing Center for Infectious Disease"/>
            <person name="Wu L."/>
            <person name="Ma J."/>
        </authorList>
    </citation>
    <scope>NUCLEOTIDE SEQUENCE [LARGE SCALE GENOMIC DNA]</scope>
    <source>
        <strain evidence="5 6">WLHS5</strain>
    </source>
</reference>
<dbReference type="PANTHER" id="PTHR43401:SF2">
    <property type="entry name" value="L-THREONINE 3-DEHYDROGENASE"/>
    <property type="match status" value="1"/>
</dbReference>
<name>A0ABD5PPF2_9EURY</name>
<dbReference type="Proteomes" id="UP001595898">
    <property type="component" value="Unassembled WGS sequence"/>
</dbReference>
<proteinExistence type="predicted"/>
<keyword evidence="2" id="KW-0862">Zinc</keyword>
<comment type="caution">
    <text evidence="5">The sequence shown here is derived from an EMBL/GenBank/DDBJ whole genome shotgun (WGS) entry which is preliminary data.</text>
</comment>
<dbReference type="GO" id="GO:0051262">
    <property type="term" value="P:protein tetramerization"/>
    <property type="evidence" value="ECO:0007669"/>
    <property type="project" value="UniProtKB-ARBA"/>
</dbReference>
<evidence type="ECO:0000256" key="1">
    <source>
        <dbReference type="ARBA" id="ARBA00022723"/>
    </source>
</evidence>
<dbReference type="InterPro" id="IPR011032">
    <property type="entry name" value="GroES-like_sf"/>
</dbReference>